<dbReference type="Proteomes" id="UP000595224">
    <property type="component" value="Chromosome"/>
</dbReference>
<dbReference type="EMBL" id="CP064936">
    <property type="protein sequence ID" value="QQA01195.1"/>
    <property type="molecule type" value="Genomic_DNA"/>
</dbReference>
<proteinExistence type="predicted"/>
<reference evidence="2 3" key="1">
    <citation type="submission" date="2020-11" db="EMBL/GenBank/DDBJ databases">
        <title>Treponema Peruensis nv. sp., first commensal Treponema isolated from human feces.</title>
        <authorList>
            <person name="Belkhou C."/>
            <person name="Raes J."/>
        </authorList>
    </citation>
    <scope>NUCLEOTIDE SEQUENCE [LARGE SCALE GENOMIC DNA]</scope>
    <source>
        <strain evidence="2 3">RCC2812</strain>
    </source>
</reference>
<gene>
    <name evidence="2" type="ORF">IWA51_00805</name>
</gene>
<organism evidence="2 3">
    <name type="scientific">Treponema peruense</name>
    <dbReference type="NCBI Taxonomy" id="2787628"/>
    <lineage>
        <taxon>Bacteria</taxon>
        <taxon>Pseudomonadati</taxon>
        <taxon>Spirochaetota</taxon>
        <taxon>Spirochaetia</taxon>
        <taxon>Spirochaetales</taxon>
        <taxon>Treponemataceae</taxon>
        <taxon>Treponema</taxon>
    </lineage>
</organism>
<name>A0A7T3V5Q3_9SPIR</name>
<dbReference type="RefSeq" id="WP_198442788.1">
    <property type="nucleotide sequence ID" value="NZ_CBCSHE010000028.1"/>
</dbReference>
<accession>A0A7T3V5Q3</accession>
<keyword evidence="1" id="KW-1133">Transmembrane helix</keyword>
<evidence type="ECO:0000313" key="2">
    <source>
        <dbReference type="EMBL" id="QQA01195.1"/>
    </source>
</evidence>
<protein>
    <submittedName>
        <fullName evidence="2">Uncharacterized protein</fullName>
    </submittedName>
</protein>
<feature type="transmembrane region" description="Helical" evidence="1">
    <location>
        <begin position="60"/>
        <end position="85"/>
    </location>
</feature>
<dbReference type="KEGG" id="tper:IWA51_00805"/>
<keyword evidence="1" id="KW-0812">Transmembrane</keyword>
<keyword evidence="3" id="KW-1185">Reference proteome</keyword>
<keyword evidence="1" id="KW-0472">Membrane</keyword>
<dbReference type="AlphaFoldDB" id="A0A7T3V5Q3"/>
<feature type="transmembrane region" description="Helical" evidence="1">
    <location>
        <begin position="21"/>
        <end position="40"/>
    </location>
</feature>
<evidence type="ECO:0000256" key="1">
    <source>
        <dbReference type="SAM" id="Phobius"/>
    </source>
</evidence>
<evidence type="ECO:0000313" key="3">
    <source>
        <dbReference type="Proteomes" id="UP000595224"/>
    </source>
</evidence>
<sequence>MKELFGKIIDKTGSLTNNPHLVFNFFEIFYLLDIVSVIVFKEDIFSFAEKDFELIFKVEYFLFAFIFLMSFFALHFISVMTRLFFKKLFDNLADIIDDFVYKTKKKLLHSILLLENFCKKK</sequence>